<keyword evidence="2" id="KW-1185">Reference proteome</keyword>
<reference evidence="1" key="1">
    <citation type="submission" date="2023-08" db="EMBL/GenBank/DDBJ databases">
        <authorList>
            <person name="Chen Y."/>
            <person name="Shah S."/>
            <person name="Dougan E. K."/>
            <person name="Thang M."/>
            <person name="Chan C."/>
        </authorList>
    </citation>
    <scope>NUCLEOTIDE SEQUENCE</scope>
</reference>
<evidence type="ECO:0000313" key="1">
    <source>
        <dbReference type="EMBL" id="CAJ1399166.1"/>
    </source>
</evidence>
<organism evidence="1 2">
    <name type="scientific">Effrenium voratum</name>
    <dbReference type="NCBI Taxonomy" id="2562239"/>
    <lineage>
        <taxon>Eukaryota</taxon>
        <taxon>Sar</taxon>
        <taxon>Alveolata</taxon>
        <taxon>Dinophyceae</taxon>
        <taxon>Suessiales</taxon>
        <taxon>Symbiodiniaceae</taxon>
        <taxon>Effrenium</taxon>
    </lineage>
</organism>
<dbReference type="AlphaFoldDB" id="A0AA36J635"/>
<gene>
    <name evidence="1" type="ORF">EVOR1521_LOCUS22752</name>
</gene>
<sequence length="156" mass="17670">MGFNAMNAMINSTGNYGFIGFLNTMENLSLLDGRFYEWLGIPAAATDLRVPLVPLPLRMLAAVAAGLYVILSLLPLARASKGAVDLAALLPRSLCRSLENLEKWQHPWKLVNYQGKFSGMHDFRWEPILSASLDGVHWQQIRWRYKLNQGPRYHDL</sequence>
<accession>A0AA36J635</accession>
<proteinExistence type="predicted"/>
<evidence type="ECO:0000313" key="2">
    <source>
        <dbReference type="Proteomes" id="UP001178507"/>
    </source>
</evidence>
<dbReference type="EMBL" id="CAUJNA010003327">
    <property type="protein sequence ID" value="CAJ1399166.1"/>
    <property type="molecule type" value="Genomic_DNA"/>
</dbReference>
<dbReference type="Proteomes" id="UP001178507">
    <property type="component" value="Unassembled WGS sequence"/>
</dbReference>
<comment type="caution">
    <text evidence="1">The sequence shown here is derived from an EMBL/GenBank/DDBJ whole genome shotgun (WGS) entry which is preliminary data.</text>
</comment>
<name>A0AA36J635_9DINO</name>
<protein>
    <submittedName>
        <fullName evidence="1">Uncharacterized protein</fullName>
    </submittedName>
</protein>